<gene>
    <name evidence="10" type="ORF">EV44_g3006</name>
</gene>
<reference evidence="10 11" key="1">
    <citation type="journal article" date="2014" name="BMC Genomics">
        <title>Adaptive genomic structural variation in the grape powdery mildew pathogen, Erysiphe necator.</title>
        <authorList>
            <person name="Jones L."/>
            <person name="Riaz S."/>
            <person name="Morales-Cruz A."/>
            <person name="Amrine K.C."/>
            <person name="McGuire B."/>
            <person name="Gubler W.D."/>
            <person name="Walker M.A."/>
            <person name="Cantu D."/>
        </authorList>
    </citation>
    <scope>NUCLEOTIDE SEQUENCE [LARGE SCALE GENOMIC DNA]</scope>
    <source>
        <strain evidence="11">c</strain>
    </source>
</reference>
<keyword evidence="4" id="KW-0378">Hydrolase</keyword>
<keyword evidence="5 8" id="KW-1133">Transmembrane helix</keyword>
<dbReference type="OMA" id="PAWRMLN"/>
<evidence type="ECO:0000313" key="10">
    <source>
        <dbReference type="EMBL" id="KHJ34190.1"/>
    </source>
</evidence>
<comment type="subcellular location">
    <subcellularLocation>
        <location evidence="1">Membrane</location>
        <topology evidence="1">Multi-pass membrane protein</topology>
    </subcellularLocation>
</comment>
<dbReference type="InterPro" id="IPR035952">
    <property type="entry name" value="Rhomboid-like_sf"/>
</dbReference>
<feature type="domain" description="Peptidase S54 rhomboid" evidence="9">
    <location>
        <begin position="375"/>
        <end position="527"/>
    </location>
</feature>
<dbReference type="PANTHER" id="PTHR43731:SF14">
    <property type="entry name" value="PRESENILIN-ASSOCIATED RHOMBOID-LIKE PROTEIN, MITOCHONDRIAL"/>
    <property type="match status" value="1"/>
</dbReference>
<comment type="similarity">
    <text evidence="2">Belongs to the peptidase S54 family.</text>
</comment>
<name>A0A0B1PA30_UNCNE</name>
<dbReference type="HOGENOM" id="CLU_026938_0_0_1"/>
<evidence type="ECO:0000256" key="2">
    <source>
        <dbReference type="ARBA" id="ARBA00009045"/>
    </source>
</evidence>
<evidence type="ECO:0000256" key="5">
    <source>
        <dbReference type="ARBA" id="ARBA00022989"/>
    </source>
</evidence>
<proteinExistence type="inferred from homology"/>
<dbReference type="InterPro" id="IPR022764">
    <property type="entry name" value="Peptidase_S54_rhomboid_dom"/>
</dbReference>
<dbReference type="GO" id="GO:0006465">
    <property type="term" value="P:signal peptide processing"/>
    <property type="evidence" value="ECO:0007669"/>
    <property type="project" value="TreeGrafter"/>
</dbReference>
<evidence type="ECO:0000256" key="8">
    <source>
        <dbReference type="SAM" id="Phobius"/>
    </source>
</evidence>
<dbReference type="Proteomes" id="UP000030854">
    <property type="component" value="Unassembled WGS sequence"/>
</dbReference>
<feature type="transmembrane region" description="Helical" evidence="8">
    <location>
        <begin position="300"/>
        <end position="318"/>
    </location>
</feature>
<keyword evidence="3 8" id="KW-0812">Transmembrane</keyword>
<feature type="coiled-coil region" evidence="7">
    <location>
        <begin position="170"/>
        <end position="248"/>
    </location>
</feature>
<feature type="transmembrane region" description="Helical" evidence="8">
    <location>
        <begin position="441"/>
        <end position="460"/>
    </location>
</feature>
<evidence type="ECO:0000256" key="1">
    <source>
        <dbReference type="ARBA" id="ARBA00004141"/>
    </source>
</evidence>
<dbReference type="GO" id="GO:0004252">
    <property type="term" value="F:serine-type endopeptidase activity"/>
    <property type="evidence" value="ECO:0007669"/>
    <property type="project" value="InterPro"/>
</dbReference>
<comment type="caution">
    <text evidence="10">The sequence shown here is derived from an EMBL/GenBank/DDBJ whole genome shotgun (WGS) entry which is preliminary data.</text>
</comment>
<feature type="transmembrane region" description="Helical" evidence="8">
    <location>
        <begin position="412"/>
        <end position="434"/>
    </location>
</feature>
<keyword evidence="6 8" id="KW-0472">Membrane</keyword>
<keyword evidence="11" id="KW-1185">Reference proteome</keyword>
<sequence length="538" mass="61253">MTTSWTTFPRFICTHSSSILPKSRAVDSLSLNFSRKCMRSYSHTYTWKFNNPSRGCLITFLSSANTFSLPRLNLRCYASEKKFIIIKDFNQLPENYDDSVGLPYRHKPITSAEVKAIFGDIIDVGTADRVLRGLHGRRVAGTLEDPSYNNVFEKNIVEKALVWLREKVPVNEVLNAGLRAEKELAEMEADLIADAEKIGIYRPNSGTEKNVYGDSVIDKIRELNIKKRELEEEQKAKEDEKNNQANEIFQNNGFLEIPSNKVKLERREEHPWLKYYRERANVLPDTPPVMTTWQRIWPSGLLMLGVIAFSLIFTELYTPPIESARVFPNMPLSAATVIGIIIVNSAIFCLWRVPKFWRILNKYFIMFPGYPRPLSLLGCFWSHQSISHLILNMSLLYIFGTRLHEDIGRGNFLGLYLLSGTISNFFSLTCWVLMKNFSSSSIGASGAVIAVMTAFSLSKINEKISLTEPFPLDFWTFVSSMVLVFSFTFDLFALRKFHVAGRSISNDHYGHIGGYLAGALWTYLLSSESGQKTGRDIK</sequence>
<dbReference type="GO" id="GO:0016020">
    <property type="term" value="C:membrane"/>
    <property type="evidence" value="ECO:0007669"/>
    <property type="project" value="UniProtKB-SubCell"/>
</dbReference>
<evidence type="ECO:0000256" key="4">
    <source>
        <dbReference type="ARBA" id="ARBA00022801"/>
    </source>
</evidence>
<dbReference type="STRING" id="52586.A0A0B1PA30"/>
<dbReference type="EMBL" id="JNVN01000997">
    <property type="protein sequence ID" value="KHJ34190.1"/>
    <property type="molecule type" value="Genomic_DNA"/>
</dbReference>
<accession>A0A0B1PA30</accession>
<keyword evidence="7" id="KW-0175">Coiled coil</keyword>
<dbReference type="PANTHER" id="PTHR43731">
    <property type="entry name" value="RHOMBOID PROTEASE"/>
    <property type="match status" value="1"/>
</dbReference>
<dbReference type="Pfam" id="PF01694">
    <property type="entry name" value="Rhomboid"/>
    <property type="match status" value="1"/>
</dbReference>
<feature type="transmembrane region" description="Helical" evidence="8">
    <location>
        <begin position="472"/>
        <end position="494"/>
    </location>
</feature>
<evidence type="ECO:0000256" key="7">
    <source>
        <dbReference type="SAM" id="Coils"/>
    </source>
</evidence>
<feature type="transmembrane region" description="Helical" evidence="8">
    <location>
        <begin position="374"/>
        <end position="400"/>
    </location>
</feature>
<dbReference type="Gene3D" id="1.20.1540.10">
    <property type="entry name" value="Rhomboid-like"/>
    <property type="match status" value="1"/>
</dbReference>
<protein>
    <submittedName>
        <fullName evidence="10">Putative rhomboid family protein</fullName>
    </submittedName>
</protein>
<dbReference type="OrthoDB" id="10260614at2759"/>
<dbReference type="InterPro" id="IPR050925">
    <property type="entry name" value="Rhomboid_protease_S54"/>
</dbReference>
<evidence type="ECO:0000313" key="11">
    <source>
        <dbReference type="Proteomes" id="UP000030854"/>
    </source>
</evidence>
<evidence type="ECO:0000259" key="9">
    <source>
        <dbReference type="Pfam" id="PF01694"/>
    </source>
</evidence>
<dbReference type="SUPFAM" id="SSF144091">
    <property type="entry name" value="Rhomboid-like"/>
    <property type="match status" value="1"/>
</dbReference>
<evidence type="ECO:0000256" key="6">
    <source>
        <dbReference type="ARBA" id="ARBA00023136"/>
    </source>
</evidence>
<dbReference type="AlphaFoldDB" id="A0A0B1PA30"/>
<evidence type="ECO:0000256" key="3">
    <source>
        <dbReference type="ARBA" id="ARBA00022692"/>
    </source>
</evidence>
<organism evidence="10 11">
    <name type="scientific">Uncinula necator</name>
    <name type="common">Grape powdery mildew</name>
    <dbReference type="NCBI Taxonomy" id="52586"/>
    <lineage>
        <taxon>Eukaryota</taxon>
        <taxon>Fungi</taxon>
        <taxon>Dikarya</taxon>
        <taxon>Ascomycota</taxon>
        <taxon>Pezizomycotina</taxon>
        <taxon>Leotiomycetes</taxon>
        <taxon>Erysiphales</taxon>
        <taxon>Erysiphaceae</taxon>
        <taxon>Erysiphe</taxon>
    </lineage>
</organism>
<feature type="transmembrane region" description="Helical" evidence="8">
    <location>
        <begin position="330"/>
        <end position="353"/>
    </location>
</feature>